<dbReference type="PROSITE" id="PS50222">
    <property type="entry name" value="EF_HAND_2"/>
    <property type="match status" value="2"/>
</dbReference>
<evidence type="ECO:0000259" key="2">
    <source>
        <dbReference type="PROSITE" id="PS50222"/>
    </source>
</evidence>
<dbReference type="InterPro" id="IPR011992">
    <property type="entry name" value="EF-hand-dom_pair"/>
</dbReference>
<dbReference type="CDD" id="cd00051">
    <property type="entry name" value="EFh"/>
    <property type="match status" value="1"/>
</dbReference>
<evidence type="ECO:0000313" key="4">
    <source>
        <dbReference type="Proteomes" id="UP001497525"/>
    </source>
</evidence>
<dbReference type="Pfam" id="PF13499">
    <property type="entry name" value="EF-hand_7"/>
    <property type="match status" value="1"/>
</dbReference>
<dbReference type="SUPFAM" id="SSF47473">
    <property type="entry name" value="EF-hand"/>
    <property type="match status" value="1"/>
</dbReference>
<proteinExistence type="predicted"/>
<feature type="domain" description="EF-hand" evidence="2">
    <location>
        <begin position="199"/>
        <end position="234"/>
    </location>
</feature>
<dbReference type="Proteomes" id="UP001497525">
    <property type="component" value="Unassembled WGS sequence"/>
</dbReference>
<dbReference type="Gene3D" id="1.10.238.10">
    <property type="entry name" value="EF-hand"/>
    <property type="match status" value="1"/>
</dbReference>
<dbReference type="SMART" id="SM00054">
    <property type="entry name" value="EFh"/>
    <property type="match status" value="2"/>
</dbReference>
<sequence length="234" mass="26850">MEWRVLSPVVKLFPNIYVQLLTKLADEHGARNNQLEMFAGQVDDRYAGLKLSHTHSTLAVDAGLRYVLLERDKIYKVSLVLIIFQLLSETMSSTVGPKRLMEIYNDVAAKRRGIVKGLDLRSALMGTGLEGAKIDTLLTKLDPTGHGEISREGYKRAIGCTPDYFMRWRSTFDRFDQDNSRTITLDEIKPILQNMEETMTHDAVLDWIDKHDTNHDGKFDLREFQNFMDYPPPN</sequence>
<dbReference type="GO" id="GO:0005509">
    <property type="term" value="F:calcium ion binding"/>
    <property type="evidence" value="ECO:0007669"/>
    <property type="project" value="InterPro"/>
</dbReference>
<dbReference type="InterPro" id="IPR018247">
    <property type="entry name" value="EF_Hand_1_Ca_BS"/>
</dbReference>
<organism evidence="3 4">
    <name type="scientific">Calicophoron daubneyi</name>
    <name type="common">Rumen fluke</name>
    <name type="synonym">Paramphistomum daubneyi</name>
    <dbReference type="NCBI Taxonomy" id="300641"/>
    <lineage>
        <taxon>Eukaryota</taxon>
        <taxon>Metazoa</taxon>
        <taxon>Spiralia</taxon>
        <taxon>Lophotrochozoa</taxon>
        <taxon>Platyhelminthes</taxon>
        <taxon>Trematoda</taxon>
        <taxon>Digenea</taxon>
        <taxon>Plagiorchiida</taxon>
        <taxon>Pronocephalata</taxon>
        <taxon>Paramphistomoidea</taxon>
        <taxon>Paramphistomidae</taxon>
        <taxon>Calicophoron</taxon>
    </lineage>
</organism>
<dbReference type="InterPro" id="IPR002048">
    <property type="entry name" value="EF_hand_dom"/>
</dbReference>
<evidence type="ECO:0000313" key="3">
    <source>
        <dbReference type="EMBL" id="CAL5136728.1"/>
    </source>
</evidence>
<accession>A0AAV2TK20</accession>
<name>A0AAV2TK20_CALDB</name>
<evidence type="ECO:0000256" key="1">
    <source>
        <dbReference type="ARBA" id="ARBA00022837"/>
    </source>
</evidence>
<dbReference type="AlphaFoldDB" id="A0AAV2TK20"/>
<gene>
    <name evidence="3" type="ORF">CDAUBV1_LOCUS10845</name>
</gene>
<reference evidence="3" key="1">
    <citation type="submission" date="2024-06" db="EMBL/GenBank/DDBJ databases">
        <authorList>
            <person name="Liu X."/>
            <person name="Lenzi L."/>
            <person name="Haldenby T S."/>
            <person name="Uol C."/>
        </authorList>
    </citation>
    <scope>NUCLEOTIDE SEQUENCE</scope>
</reference>
<feature type="domain" description="EF-hand" evidence="2">
    <location>
        <begin position="163"/>
        <end position="198"/>
    </location>
</feature>
<dbReference type="EMBL" id="CAXLJL010000345">
    <property type="protein sequence ID" value="CAL5136728.1"/>
    <property type="molecule type" value="Genomic_DNA"/>
</dbReference>
<comment type="caution">
    <text evidence="3">The sequence shown here is derived from an EMBL/GenBank/DDBJ whole genome shotgun (WGS) entry which is preliminary data.</text>
</comment>
<dbReference type="PROSITE" id="PS00018">
    <property type="entry name" value="EF_HAND_1"/>
    <property type="match status" value="1"/>
</dbReference>
<keyword evidence="1" id="KW-0106">Calcium</keyword>
<protein>
    <recommendedName>
        <fullName evidence="2">EF-hand domain-containing protein</fullName>
    </recommendedName>
</protein>